<reference evidence="4 5" key="1">
    <citation type="journal article" date="2010" name="J. Bacteriol.">
        <title>Genome sequences of Oceanicola granulosus HTCC2516(T) and Oceanicola batsensis HTCC2597(TDelta).</title>
        <authorList>
            <person name="Thrash J.C."/>
            <person name="Cho J.C."/>
            <person name="Vergin K.L."/>
            <person name="Giovannoni S.J."/>
        </authorList>
    </citation>
    <scope>NUCLEOTIDE SEQUENCE [LARGE SCALE GENOMIC DNA]</scope>
    <source>
        <strain evidence="5">ATCC BAA-861 / DSM 15982 / KCTC 12143 / HTCC2516</strain>
    </source>
</reference>
<evidence type="ECO:0000313" key="4">
    <source>
        <dbReference type="EMBL" id="EAR51839.1"/>
    </source>
</evidence>
<dbReference type="EMBL" id="AAOT01000008">
    <property type="protein sequence ID" value="EAR51839.1"/>
    <property type="molecule type" value="Genomic_DNA"/>
</dbReference>
<dbReference type="PANTHER" id="PTHR43230:SF3">
    <property type="entry name" value="ABC-TYPE DIPEPTIDE_OLIGOPEPTIDE TRANSPORT SYSTEM, ATPASE COMPONENT"/>
    <property type="match status" value="1"/>
</dbReference>
<dbReference type="AlphaFoldDB" id="Q2CGU6"/>
<evidence type="ECO:0000313" key="5">
    <source>
        <dbReference type="Proteomes" id="UP000003635"/>
    </source>
</evidence>
<dbReference type="STRING" id="314256.OG2516_16099"/>
<dbReference type="eggNOG" id="COG4608">
    <property type="taxonomic scope" value="Bacteria"/>
</dbReference>
<sequence>MTEPNVLEMTGLTRLFRKGGGLFGGKSFAAVDDVTFTLPAEPCVSSIVGESGSGKTTLARMLLRLVTPTSGEIRLLGRPVHGQKTERIDDMSFRRQVQPIFQNPFEAFSAYLPVIDYLRATARNLEVAEGARAVDAEVDRALRMVGLSLARVEGKFIRQFSGGELQRISVARALIPRPRLIVADEPVSMVDASLRMSIVNIFKRIKDEEGISFVYITHDLSTAYYLSDRVSIMNKGRIIESGTPADVLDDPAEAYTQELMNAVPRVNDRWPEIDRLKAASVPA</sequence>
<dbReference type="GO" id="GO:0016887">
    <property type="term" value="F:ATP hydrolysis activity"/>
    <property type="evidence" value="ECO:0007669"/>
    <property type="project" value="InterPro"/>
</dbReference>
<keyword evidence="5" id="KW-1185">Reference proteome</keyword>
<dbReference type="CDD" id="cd03257">
    <property type="entry name" value="ABC_NikE_OppD_transporters"/>
    <property type="match status" value="1"/>
</dbReference>
<keyword evidence="1" id="KW-0547">Nucleotide-binding</keyword>
<dbReference type="InterPro" id="IPR027417">
    <property type="entry name" value="P-loop_NTPase"/>
</dbReference>
<evidence type="ECO:0000259" key="3">
    <source>
        <dbReference type="PROSITE" id="PS50893"/>
    </source>
</evidence>
<dbReference type="RefSeq" id="WP_007257166.1">
    <property type="nucleotide sequence ID" value="NZ_CH724111.1"/>
</dbReference>
<dbReference type="Gene3D" id="3.40.50.300">
    <property type="entry name" value="P-loop containing nucleotide triphosphate hydrolases"/>
    <property type="match status" value="1"/>
</dbReference>
<evidence type="ECO:0000256" key="1">
    <source>
        <dbReference type="ARBA" id="ARBA00022741"/>
    </source>
</evidence>
<dbReference type="Proteomes" id="UP000003635">
    <property type="component" value="Unassembled WGS sequence"/>
</dbReference>
<accession>Q2CGU6</accession>
<dbReference type="InterPro" id="IPR003439">
    <property type="entry name" value="ABC_transporter-like_ATP-bd"/>
</dbReference>
<dbReference type="InterPro" id="IPR017871">
    <property type="entry name" value="ABC_transporter-like_CS"/>
</dbReference>
<gene>
    <name evidence="4" type="ORF">OG2516_16099</name>
</gene>
<dbReference type="SMART" id="SM00382">
    <property type="entry name" value="AAA"/>
    <property type="match status" value="1"/>
</dbReference>
<dbReference type="OrthoDB" id="9802264at2"/>
<organism evidence="4 5">
    <name type="scientific">Oceanicola granulosus (strain ATCC BAA-861 / DSM 15982 / KCTC 12143 / HTCC2516)</name>
    <dbReference type="NCBI Taxonomy" id="314256"/>
    <lineage>
        <taxon>Bacteria</taxon>
        <taxon>Pseudomonadati</taxon>
        <taxon>Pseudomonadota</taxon>
        <taxon>Alphaproteobacteria</taxon>
        <taxon>Rhodobacterales</taxon>
        <taxon>Roseobacteraceae</taxon>
        <taxon>Oceanicola</taxon>
    </lineage>
</organism>
<evidence type="ECO:0000256" key="2">
    <source>
        <dbReference type="ARBA" id="ARBA00022840"/>
    </source>
</evidence>
<name>Q2CGU6_OCEGH</name>
<feature type="domain" description="ABC transporter" evidence="3">
    <location>
        <begin position="7"/>
        <end position="260"/>
    </location>
</feature>
<dbReference type="SUPFAM" id="SSF52540">
    <property type="entry name" value="P-loop containing nucleoside triphosphate hydrolases"/>
    <property type="match status" value="1"/>
</dbReference>
<keyword evidence="2 4" id="KW-0067">ATP-binding</keyword>
<comment type="caution">
    <text evidence="4">The sequence shown here is derived from an EMBL/GenBank/DDBJ whole genome shotgun (WGS) entry which is preliminary data.</text>
</comment>
<dbReference type="PROSITE" id="PS00211">
    <property type="entry name" value="ABC_TRANSPORTER_1"/>
    <property type="match status" value="1"/>
</dbReference>
<dbReference type="PROSITE" id="PS50893">
    <property type="entry name" value="ABC_TRANSPORTER_2"/>
    <property type="match status" value="1"/>
</dbReference>
<dbReference type="GO" id="GO:0005524">
    <property type="term" value="F:ATP binding"/>
    <property type="evidence" value="ECO:0007669"/>
    <property type="project" value="UniProtKB-KW"/>
</dbReference>
<dbReference type="PANTHER" id="PTHR43230">
    <property type="entry name" value="ABC-TYPE DIPEPTIDE/OLIGOPEPTIDE TRANSPORT SYSTEM, ATPASE COMPONENT"/>
    <property type="match status" value="1"/>
</dbReference>
<dbReference type="Pfam" id="PF00005">
    <property type="entry name" value="ABC_tran"/>
    <property type="match status" value="1"/>
</dbReference>
<protein>
    <submittedName>
        <fullName evidence="4">Oligopeptide ABC transporter, ATP-binding protein</fullName>
    </submittedName>
</protein>
<dbReference type="HOGENOM" id="CLU_000604_1_23_5"/>
<proteinExistence type="predicted"/>
<dbReference type="InterPro" id="IPR003593">
    <property type="entry name" value="AAA+_ATPase"/>
</dbReference>